<gene>
    <name evidence="1" type="ORF">MLD38_021683</name>
</gene>
<evidence type="ECO:0000313" key="1">
    <source>
        <dbReference type="EMBL" id="KAI4365719.1"/>
    </source>
</evidence>
<name>A0ACB9QKP9_9MYRT</name>
<protein>
    <submittedName>
        <fullName evidence="1">Uncharacterized protein</fullName>
    </submittedName>
</protein>
<comment type="caution">
    <text evidence="1">The sequence shown here is derived from an EMBL/GenBank/DDBJ whole genome shotgun (WGS) entry which is preliminary data.</text>
</comment>
<sequence length="84" mass="9705">MSYLCSRYIEGIETRFNHPPKNDDNVNDECYKFSSGGRILGKIDSIILKKIKCLIKHIVMCFFIVIPWIFTADTPTAKYLVAFI</sequence>
<dbReference type="Proteomes" id="UP001057402">
    <property type="component" value="Chromosome 6"/>
</dbReference>
<keyword evidence="2" id="KW-1185">Reference proteome</keyword>
<dbReference type="EMBL" id="CM042885">
    <property type="protein sequence ID" value="KAI4365719.1"/>
    <property type="molecule type" value="Genomic_DNA"/>
</dbReference>
<organism evidence="1 2">
    <name type="scientific">Melastoma candidum</name>
    <dbReference type="NCBI Taxonomy" id="119954"/>
    <lineage>
        <taxon>Eukaryota</taxon>
        <taxon>Viridiplantae</taxon>
        <taxon>Streptophyta</taxon>
        <taxon>Embryophyta</taxon>
        <taxon>Tracheophyta</taxon>
        <taxon>Spermatophyta</taxon>
        <taxon>Magnoliopsida</taxon>
        <taxon>eudicotyledons</taxon>
        <taxon>Gunneridae</taxon>
        <taxon>Pentapetalae</taxon>
        <taxon>rosids</taxon>
        <taxon>malvids</taxon>
        <taxon>Myrtales</taxon>
        <taxon>Melastomataceae</taxon>
        <taxon>Melastomatoideae</taxon>
        <taxon>Melastomateae</taxon>
        <taxon>Melastoma</taxon>
    </lineage>
</organism>
<accession>A0ACB9QKP9</accession>
<evidence type="ECO:0000313" key="2">
    <source>
        <dbReference type="Proteomes" id="UP001057402"/>
    </source>
</evidence>
<reference evidence="2" key="1">
    <citation type="journal article" date="2023" name="Front. Plant Sci.">
        <title>Chromosomal-level genome assembly of Melastoma candidum provides insights into trichome evolution.</title>
        <authorList>
            <person name="Zhong Y."/>
            <person name="Wu W."/>
            <person name="Sun C."/>
            <person name="Zou P."/>
            <person name="Liu Y."/>
            <person name="Dai S."/>
            <person name="Zhou R."/>
        </authorList>
    </citation>
    <scope>NUCLEOTIDE SEQUENCE [LARGE SCALE GENOMIC DNA]</scope>
</reference>
<proteinExistence type="predicted"/>